<proteinExistence type="inferred from homology"/>
<dbReference type="Pfam" id="PF22483">
    <property type="entry name" value="Mu-transpos_C_2"/>
    <property type="match status" value="1"/>
</dbReference>
<dbReference type="SUPFAM" id="SSF53098">
    <property type="entry name" value="Ribonuclease H-like"/>
    <property type="match status" value="1"/>
</dbReference>
<dbReference type="PROSITE" id="PS50994">
    <property type="entry name" value="INTEGRASE"/>
    <property type="match status" value="1"/>
</dbReference>
<gene>
    <name evidence="3" type="ORF">SAMN04487885_14215</name>
</gene>
<accession>A0A1I2QNJ0</accession>
<evidence type="ECO:0000256" key="1">
    <source>
        <dbReference type="ARBA" id="ARBA00009277"/>
    </source>
</evidence>
<name>A0A1I2QNJ0_9CLOT</name>
<dbReference type="OrthoDB" id="3193769at2"/>
<feature type="domain" description="Integrase catalytic" evidence="2">
    <location>
        <begin position="139"/>
        <end position="316"/>
    </location>
</feature>
<organism evidence="3 4">
    <name type="scientific">Clostridium cadaveris</name>
    <dbReference type="NCBI Taxonomy" id="1529"/>
    <lineage>
        <taxon>Bacteria</taxon>
        <taxon>Bacillati</taxon>
        <taxon>Bacillota</taxon>
        <taxon>Clostridia</taxon>
        <taxon>Eubacteriales</taxon>
        <taxon>Clostridiaceae</taxon>
        <taxon>Clostridium</taxon>
    </lineage>
</organism>
<comment type="similarity">
    <text evidence="1">Belongs to the transposase IS21/IS408/IS1162 family.</text>
</comment>
<protein>
    <submittedName>
        <fullName evidence="3">Transposase</fullName>
    </submittedName>
</protein>
<dbReference type="NCBIfam" id="NF033546">
    <property type="entry name" value="transpos_IS21"/>
    <property type="match status" value="1"/>
</dbReference>
<dbReference type="InterPro" id="IPR054353">
    <property type="entry name" value="IstA-like_C"/>
</dbReference>
<dbReference type="InterPro" id="IPR001584">
    <property type="entry name" value="Integrase_cat-core"/>
</dbReference>
<reference evidence="3 4" key="1">
    <citation type="submission" date="2016-10" db="EMBL/GenBank/DDBJ databases">
        <authorList>
            <person name="de Groot N.N."/>
        </authorList>
    </citation>
    <scope>NUCLEOTIDE SEQUENCE [LARGE SCALE GENOMIC DNA]</scope>
    <source>
        <strain evidence="3 4">NLAE-zl-G419</strain>
    </source>
</reference>
<dbReference type="GO" id="GO:0003676">
    <property type="term" value="F:nucleic acid binding"/>
    <property type="evidence" value="ECO:0007669"/>
    <property type="project" value="InterPro"/>
</dbReference>
<evidence type="ECO:0000313" key="4">
    <source>
        <dbReference type="Proteomes" id="UP000182135"/>
    </source>
</evidence>
<dbReference type="GO" id="GO:0015074">
    <property type="term" value="P:DNA integration"/>
    <property type="evidence" value="ECO:0007669"/>
    <property type="project" value="InterPro"/>
</dbReference>
<dbReference type="STRING" id="1529.SAMN04487885_14215"/>
<evidence type="ECO:0000313" key="3">
    <source>
        <dbReference type="EMBL" id="SFG27246.1"/>
    </source>
</evidence>
<sequence>MVINMIYMININTEIFLRSVKDLNKLKLLVEVNNLDRPNFSAIARELGVDRRTVKKYYDGDIKKVRKSKKSKIDDFYDIISSLLSAETDQIFYYKSHLYRYLVREKGLDCSRSNFNYYILKHEKFAEYFKPNKKKDAVKSETSFGKQAQFDWKEKLKFSFKSGEEFIFNVGSLILSASRFKYWAICPSTSQAYLFDFLTNAFEALGGVPKEIVIDNASTMMDKARTERSDGKVNPKFQQFADDFGFNIVPCIRARPNTKAKVENPMRVIDEIMTYNGLLNNEEELFEKMQEITNEANSRVCQAIGIPPILVFKKEKEHLLPLPNDKICSYYKNTTIHAKVNSNGLFRYKGNLYSVPVDFINKNIVVKVIDNNLYVYYDHKLITLHTVSNKKINYHENHHLAMMSLTFRNSDKEDVKNYAAKHLEEMKKFNEQLSTVTEELT</sequence>
<dbReference type="InterPro" id="IPR012337">
    <property type="entry name" value="RNaseH-like_sf"/>
</dbReference>
<dbReference type="EMBL" id="FOOE01000042">
    <property type="protein sequence ID" value="SFG27246.1"/>
    <property type="molecule type" value="Genomic_DNA"/>
</dbReference>
<dbReference type="Proteomes" id="UP000182135">
    <property type="component" value="Unassembled WGS sequence"/>
</dbReference>
<evidence type="ECO:0000259" key="2">
    <source>
        <dbReference type="PROSITE" id="PS50994"/>
    </source>
</evidence>
<dbReference type="PANTHER" id="PTHR35004">
    <property type="entry name" value="TRANSPOSASE RV3428C-RELATED"/>
    <property type="match status" value="1"/>
</dbReference>
<dbReference type="AlphaFoldDB" id="A0A1I2QNJ0"/>
<dbReference type="InterPro" id="IPR036397">
    <property type="entry name" value="RNaseH_sf"/>
</dbReference>
<dbReference type="Gene3D" id="3.30.420.10">
    <property type="entry name" value="Ribonuclease H-like superfamily/Ribonuclease H"/>
    <property type="match status" value="1"/>
</dbReference>
<keyword evidence="4" id="KW-1185">Reference proteome</keyword>